<reference evidence="3 4" key="1">
    <citation type="journal article" date="2008" name="Nature">
        <title>The Phaeodactylum genome reveals the evolutionary history of diatom genomes.</title>
        <authorList>
            <person name="Bowler C."/>
            <person name="Allen A.E."/>
            <person name="Badger J.H."/>
            <person name="Grimwood J."/>
            <person name="Jabbari K."/>
            <person name="Kuo A."/>
            <person name="Maheswari U."/>
            <person name="Martens C."/>
            <person name="Maumus F."/>
            <person name="Otillar R.P."/>
            <person name="Rayko E."/>
            <person name="Salamov A."/>
            <person name="Vandepoele K."/>
            <person name="Beszteri B."/>
            <person name="Gruber A."/>
            <person name="Heijde M."/>
            <person name="Katinka M."/>
            <person name="Mock T."/>
            <person name="Valentin K."/>
            <person name="Verret F."/>
            <person name="Berges J.A."/>
            <person name="Brownlee C."/>
            <person name="Cadoret J.P."/>
            <person name="Chiovitti A."/>
            <person name="Choi C.J."/>
            <person name="Coesel S."/>
            <person name="De Martino A."/>
            <person name="Detter J.C."/>
            <person name="Durkin C."/>
            <person name="Falciatore A."/>
            <person name="Fournet J."/>
            <person name="Haruta M."/>
            <person name="Huysman M.J."/>
            <person name="Jenkins B.D."/>
            <person name="Jiroutova K."/>
            <person name="Jorgensen R.E."/>
            <person name="Joubert Y."/>
            <person name="Kaplan A."/>
            <person name="Kroger N."/>
            <person name="Kroth P.G."/>
            <person name="La Roche J."/>
            <person name="Lindquist E."/>
            <person name="Lommer M."/>
            <person name="Martin-Jezequel V."/>
            <person name="Lopez P.J."/>
            <person name="Lucas S."/>
            <person name="Mangogna M."/>
            <person name="McGinnis K."/>
            <person name="Medlin L.K."/>
            <person name="Montsant A."/>
            <person name="Oudot-Le Secq M.P."/>
            <person name="Napoli C."/>
            <person name="Obornik M."/>
            <person name="Parker M.S."/>
            <person name="Petit J.L."/>
            <person name="Porcel B.M."/>
            <person name="Poulsen N."/>
            <person name="Robison M."/>
            <person name="Rychlewski L."/>
            <person name="Rynearson T.A."/>
            <person name="Schmutz J."/>
            <person name="Shapiro H."/>
            <person name="Siaut M."/>
            <person name="Stanley M."/>
            <person name="Sussman M.R."/>
            <person name="Taylor A.R."/>
            <person name="Vardi A."/>
            <person name="von Dassow P."/>
            <person name="Vyverman W."/>
            <person name="Willis A."/>
            <person name="Wyrwicz L.S."/>
            <person name="Rokhsar D.S."/>
            <person name="Weissenbach J."/>
            <person name="Armbrust E.V."/>
            <person name="Green B.R."/>
            <person name="Van de Peer Y."/>
            <person name="Grigoriev I.V."/>
        </authorList>
    </citation>
    <scope>NUCLEOTIDE SEQUENCE [LARGE SCALE GENOMIC DNA]</scope>
    <source>
        <strain evidence="3 4">CCAP 1055/1</strain>
    </source>
</reference>
<evidence type="ECO:0000256" key="2">
    <source>
        <dbReference type="SAM" id="Phobius"/>
    </source>
</evidence>
<name>B7G6U0_PHATC</name>
<protein>
    <recommendedName>
        <fullName evidence="5">Transmembrane protein</fullName>
    </recommendedName>
</protein>
<dbReference type="PaxDb" id="2850-Phatr38781"/>
<feature type="transmembrane region" description="Helical" evidence="2">
    <location>
        <begin position="227"/>
        <end position="243"/>
    </location>
</feature>
<dbReference type="AlphaFoldDB" id="B7G6U0"/>
<evidence type="ECO:0000256" key="1">
    <source>
        <dbReference type="SAM" id="MobiDB-lite"/>
    </source>
</evidence>
<gene>
    <name evidence="3" type="ORF">PHATRDRAFT_38781</name>
</gene>
<dbReference type="GeneID" id="7203562"/>
<organism evidence="3 4">
    <name type="scientific">Phaeodactylum tricornutum (strain CCAP 1055/1)</name>
    <dbReference type="NCBI Taxonomy" id="556484"/>
    <lineage>
        <taxon>Eukaryota</taxon>
        <taxon>Sar</taxon>
        <taxon>Stramenopiles</taxon>
        <taxon>Ochrophyta</taxon>
        <taxon>Bacillariophyta</taxon>
        <taxon>Bacillariophyceae</taxon>
        <taxon>Bacillariophycidae</taxon>
        <taxon>Naviculales</taxon>
        <taxon>Phaeodactylaceae</taxon>
        <taxon>Phaeodactylum</taxon>
    </lineage>
</organism>
<sequence length="417" mass="46396">MSGIPNAQYGRRVLVRFAYEWGGAVFSIEKNCGNGTGGGVKRITHRLSGTVRVNFFEVTAPSRTPSKRTMNDSVRMTASSYSTGRRRSRSATSTTADTLRPTMTTTTTPPSPQVDELDNVWAQNPSQWLTYSSDEESAHSRHSRDVSPALLDLVDPDELAHVFTTFSPTDARTRRRTRSAVDIPVDHTTPPQQHHNTSVALEFGTGTSPEDDLTEAARGFQRHATRWLLLWFAVCAVTTFGVTDPLASSPWTRTDTASPTFTTAVLPLFTNPSATRWETSNAGTPAAGSARLAHARAAPRNSHAVVAKLRYRPELEAFYRQDALRTAFTTLHWTYYVNICALGGVLLWALREHVVQHQRYYRNCWRGHPSPAMIKFTISNGRRKKMVKFPVDTRNFLPGNIERVPAPDDAPEVGLEL</sequence>
<keyword evidence="2" id="KW-1133">Transmembrane helix</keyword>
<proteinExistence type="predicted"/>
<feature type="region of interest" description="Disordered" evidence="1">
    <location>
        <begin position="75"/>
        <end position="117"/>
    </location>
</feature>
<keyword evidence="4" id="KW-1185">Reference proteome</keyword>
<dbReference type="RefSeq" id="XP_002182916.1">
    <property type="nucleotide sequence ID" value="XM_002182880.1"/>
</dbReference>
<feature type="transmembrane region" description="Helical" evidence="2">
    <location>
        <begin position="333"/>
        <end position="350"/>
    </location>
</feature>
<dbReference type="Proteomes" id="UP000000759">
    <property type="component" value="Chromosome 17"/>
</dbReference>
<accession>B7G6U0</accession>
<evidence type="ECO:0008006" key="5">
    <source>
        <dbReference type="Google" id="ProtNLM"/>
    </source>
</evidence>
<dbReference type="EMBL" id="CM000619">
    <property type="protein sequence ID" value="EEC45652.1"/>
    <property type="molecule type" value="Genomic_DNA"/>
</dbReference>
<evidence type="ECO:0000313" key="4">
    <source>
        <dbReference type="Proteomes" id="UP000000759"/>
    </source>
</evidence>
<dbReference type="HOGENOM" id="CLU_798017_0_0_1"/>
<dbReference type="KEGG" id="pti:PHATRDRAFT_38781"/>
<dbReference type="InParanoid" id="B7G6U0"/>
<feature type="compositionally biased region" description="Low complexity" evidence="1">
    <location>
        <begin position="90"/>
        <end position="108"/>
    </location>
</feature>
<reference evidence="4" key="2">
    <citation type="submission" date="2008-08" db="EMBL/GenBank/DDBJ databases">
        <authorList>
            <consortium name="Diatom Consortium"/>
            <person name="Grigoriev I."/>
            <person name="Grimwood J."/>
            <person name="Kuo A."/>
            <person name="Otillar R.P."/>
            <person name="Salamov A."/>
            <person name="Detter J.C."/>
            <person name="Lindquist E."/>
            <person name="Shapiro H."/>
            <person name="Lucas S."/>
            <person name="Glavina del Rio T."/>
            <person name="Pitluck S."/>
            <person name="Rokhsar D."/>
            <person name="Bowler C."/>
        </authorList>
    </citation>
    <scope>GENOME REANNOTATION</scope>
    <source>
        <strain evidence="4">CCAP 1055/1</strain>
    </source>
</reference>
<evidence type="ECO:0000313" key="3">
    <source>
        <dbReference type="EMBL" id="EEC45652.1"/>
    </source>
</evidence>
<keyword evidence="2" id="KW-0812">Transmembrane</keyword>
<keyword evidence="2" id="KW-0472">Membrane</keyword>